<gene>
    <name evidence="10" type="ORF">CVT25_015499</name>
</gene>
<dbReference type="PROSITE" id="PS01287">
    <property type="entry name" value="RTC"/>
    <property type="match status" value="1"/>
</dbReference>
<dbReference type="InterPro" id="IPR017770">
    <property type="entry name" value="RNA3'_term_phos_cyc_type_1"/>
</dbReference>
<dbReference type="NCBIfam" id="TIGR03399">
    <property type="entry name" value="RNA_3prim_cycl"/>
    <property type="match status" value="1"/>
</dbReference>
<feature type="binding site" evidence="7">
    <location>
        <position position="108"/>
    </location>
    <ligand>
        <name>ATP</name>
        <dbReference type="ChEBI" id="CHEBI:30616"/>
    </ligand>
</feature>
<evidence type="ECO:0000256" key="2">
    <source>
        <dbReference type="ARBA" id="ARBA00012725"/>
    </source>
</evidence>
<dbReference type="InterPro" id="IPR013791">
    <property type="entry name" value="RNA3'-term_phos_cycl_insert"/>
</dbReference>
<dbReference type="EMBL" id="NHYD01003425">
    <property type="protein sequence ID" value="PPQ78166.1"/>
    <property type="molecule type" value="Genomic_DNA"/>
</dbReference>
<dbReference type="PIRSF" id="PIRSF005378">
    <property type="entry name" value="RNA3'_term_phos_cycl_euk"/>
    <property type="match status" value="1"/>
</dbReference>
<dbReference type="PANTHER" id="PTHR11096:SF0">
    <property type="entry name" value="RNA 3'-TERMINAL PHOSPHATE CYCLASE"/>
    <property type="match status" value="1"/>
</dbReference>
<comment type="caution">
    <text evidence="10">The sequence shown here is derived from an EMBL/GenBank/DDBJ whole genome shotgun (WGS) entry which is preliminary data.</text>
</comment>
<feature type="domain" description="RNA 3'-terminal phosphate cyclase" evidence="8">
    <location>
        <begin position="16"/>
        <end position="389"/>
    </location>
</feature>
<dbReference type="InterPro" id="IPR013792">
    <property type="entry name" value="RNA3'P_cycl/enolpyr_Trfase_a/b"/>
</dbReference>
<feature type="active site" description="Tele-AMP-histidine intermediate" evidence="6">
    <location>
        <position position="371"/>
    </location>
</feature>
<dbReference type="EC" id="6.5.1.4" evidence="2"/>
<comment type="similarity">
    <text evidence="1">Belongs to the RNA 3'-terminal cyclase family. Type 1 subfamily.</text>
</comment>
<dbReference type="GO" id="GO:0006396">
    <property type="term" value="P:RNA processing"/>
    <property type="evidence" value="ECO:0007669"/>
    <property type="project" value="InterPro"/>
</dbReference>
<sequence>MSLGTMANIIIDGSVLEGGGQILRNSVSLSALLSKPVKIVKIRNSRKPPGLRNQHRTGLELAANIASARLNGAKNGSLEIEFVPSRINLPNHFTADSITAGSITLLLQVALPLLLFSPAKAPASTLTLLGGTNATLAPQVDYTKHVFLPFIQRHFGIENISLDVKKRGYFPKGGGEVHLSVTPFWGAEQKLRSFNLLERGKVKWISGIAHYAGLPTAVGKGMVAGATQRLAEAGFGTHASDQTNVQKTTFVTSSETSDVLVSILANREPNSLTKGAGSGIVLWAELEGGGMIGGDAVGTKGLSPEQVGRQAADELIKGLQEGGCVDEVLIFFFFPSTMVKHIWLQDQIIIFMALAEGKSEVRCGTSGLSLHTRTAIWLAEQLTDAKFEVEEEASGHSVIRCQGIGYTAPALPEQI</sequence>
<feature type="domain" description="RNA 3'-terminal phosphate cyclase insert" evidence="9">
    <location>
        <begin position="197"/>
        <end position="319"/>
    </location>
</feature>
<evidence type="ECO:0000256" key="4">
    <source>
        <dbReference type="ARBA" id="ARBA00022741"/>
    </source>
</evidence>
<evidence type="ECO:0000256" key="7">
    <source>
        <dbReference type="PIRSR" id="PIRSR005378-2"/>
    </source>
</evidence>
<dbReference type="InterPro" id="IPR020719">
    <property type="entry name" value="RNA3'_term_phos_cycl-like_CS"/>
</dbReference>
<evidence type="ECO:0000256" key="3">
    <source>
        <dbReference type="ARBA" id="ARBA00022598"/>
    </source>
</evidence>
<dbReference type="SUPFAM" id="SSF55205">
    <property type="entry name" value="EPT/RTPC-like"/>
    <property type="match status" value="1"/>
</dbReference>
<dbReference type="GO" id="GO:0005634">
    <property type="term" value="C:nucleus"/>
    <property type="evidence" value="ECO:0007669"/>
    <property type="project" value="TreeGrafter"/>
</dbReference>
<dbReference type="OrthoDB" id="25029at2759"/>
<dbReference type="InterPro" id="IPR036553">
    <property type="entry name" value="RPTC_insert"/>
</dbReference>
<dbReference type="InterPro" id="IPR037136">
    <property type="entry name" value="RNA3'_phos_cyclase_dom_sf"/>
</dbReference>
<name>A0A409WI10_PSICY</name>
<keyword evidence="11" id="KW-1185">Reference proteome</keyword>
<dbReference type="Gene3D" id="3.65.10.20">
    <property type="entry name" value="RNA 3'-terminal phosphate cyclase domain"/>
    <property type="match status" value="1"/>
</dbReference>
<dbReference type="InterPro" id="IPR023797">
    <property type="entry name" value="RNA3'_phos_cyclase_dom"/>
</dbReference>
<keyword evidence="7" id="KW-0067">ATP-binding</keyword>
<organism evidence="10 11">
    <name type="scientific">Psilocybe cyanescens</name>
    <dbReference type="NCBI Taxonomy" id="93625"/>
    <lineage>
        <taxon>Eukaryota</taxon>
        <taxon>Fungi</taxon>
        <taxon>Dikarya</taxon>
        <taxon>Basidiomycota</taxon>
        <taxon>Agaricomycotina</taxon>
        <taxon>Agaricomycetes</taxon>
        <taxon>Agaricomycetidae</taxon>
        <taxon>Agaricales</taxon>
        <taxon>Agaricineae</taxon>
        <taxon>Strophariaceae</taxon>
        <taxon>Psilocybe</taxon>
    </lineage>
</organism>
<accession>A0A409WI10</accession>
<evidence type="ECO:0000313" key="11">
    <source>
        <dbReference type="Proteomes" id="UP000283269"/>
    </source>
</evidence>
<evidence type="ECO:0000313" key="10">
    <source>
        <dbReference type="EMBL" id="PPQ78166.1"/>
    </source>
</evidence>
<dbReference type="Pfam" id="PF01137">
    <property type="entry name" value="RTC"/>
    <property type="match status" value="1"/>
</dbReference>
<dbReference type="Gene3D" id="3.30.360.20">
    <property type="entry name" value="RNA 3'-terminal phosphate cyclase, insert domain"/>
    <property type="match status" value="1"/>
</dbReference>
<evidence type="ECO:0000259" key="8">
    <source>
        <dbReference type="Pfam" id="PF01137"/>
    </source>
</evidence>
<evidence type="ECO:0000256" key="1">
    <source>
        <dbReference type="ARBA" id="ARBA00009206"/>
    </source>
</evidence>
<evidence type="ECO:0000256" key="5">
    <source>
        <dbReference type="ARBA" id="ARBA00024481"/>
    </source>
</evidence>
<dbReference type="STRING" id="93625.A0A409WI10"/>
<dbReference type="PANTHER" id="PTHR11096">
    <property type="entry name" value="RNA 3' TERMINAL PHOSPHATE CYCLASE"/>
    <property type="match status" value="1"/>
</dbReference>
<protein>
    <recommendedName>
        <fullName evidence="2">RNA 3'-terminal-phosphate cyclase (ATP)</fullName>
        <ecNumber evidence="2">6.5.1.4</ecNumber>
    </recommendedName>
</protein>
<dbReference type="Pfam" id="PF05189">
    <property type="entry name" value="RTC_insert"/>
    <property type="match status" value="1"/>
</dbReference>
<dbReference type="GO" id="GO:0005524">
    <property type="term" value="F:ATP binding"/>
    <property type="evidence" value="ECO:0007669"/>
    <property type="project" value="UniProtKB-KW"/>
</dbReference>
<reference evidence="10 11" key="1">
    <citation type="journal article" date="2018" name="Evol. Lett.">
        <title>Horizontal gene cluster transfer increased hallucinogenic mushroom diversity.</title>
        <authorList>
            <person name="Reynolds H.T."/>
            <person name="Vijayakumar V."/>
            <person name="Gluck-Thaler E."/>
            <person name="Korotkin H.B."/>
            <person name="Matheny P.B."/>
            <person name="Slot J.C."/>
        </authorList>
    </citation>
    <scope>NUCLEOTIDE SEQUENCE [LARGE SCALE GENOMIC DNA]</scope>
    <source>
        <strain evidence="10 11">2631</strain>
    </source>
</reference>
<dbReference type="InParanoid" id="A0A409WI10"/>
<dbReference type="GO" id="GO:0003963">
    <property type="term" value="F:RNA-3'-phosphate cyclase activity"/>
    <property type="evidence" value="ECO:0007669"/>
    <property type="project" value="UniProtKB-EC"/>
</dbReference>
<proteinExistence type="inferred from homology"/>
<dbReference type="Proteomes" id="UP000283269">
    <property type="component" value="Unassembled WGS sequence"/>
</dbReference>
<evidence type="ECO:0000259" key="9">
    <source>
        <dbReference type="Pfam" id="PF05189"/>
    </source>
</evidence>
<dbReference type="InterPro" id="IPR000228">
    <property type="entry name" value="RNA3'_term_phos_cyc"/>
</dbReference>
<dbReference type="SUPFAM" id="SSF52913">
    <property type="entry name" value="RNA 3'-terminal phosphate cyclase, RPTC, insert domain"/>
    <property type="match status" value="1"/>
</dbReference>
<keyword evidence="3" id="KW-0436">Ligase</keyword>
<keyword evidence="4 7" id="KW-0547">Nucleotide-binding</keyword>
<comment type="catalytic activity">
    <reaction evidence="5">
        <text>a 3'-end 3'-phospho-ribonucleotide-RNA + ATP = a 3'-end 2',3'-cyclophospho-ribonucleotide-RNA + AMP + diphosphate</text>
        <dbReference type="Rhea" id="RHEA:23976"/>
        <dbReference type="Rhea" id="RHEA-COMP:10463"/>
        <dbReference type="Rhea" id="RHEA-COMP:10464"/>
        <dbReference type="ChEBI" id="CHEBI:30616"/>
        <dbReference type="ChEBI" id="CHEBI:33019"/>
        <dbReference type="ChEBI" id="CHEBI:83062"/>
        <dbReference type="ChEBI" id="CHEBI:83064"/>
        <dbReference type="ChEBI" id="CHEBI:456215"/>
        <dbReference type="EC" id="6.5.1.4"/>
    </reaction>
</comment>
<dbReference type="AlphaFoldDB" id="A0A409WI10"/>
<evidence type="ECO:0000256" key="6">
    <source>
        <dbReference type="PIRSR" id="PIRSR005378-1"/>
    </source>
</evidence>